<reference evidence="3 4" key="1">
    <citation type="submission" date="2017-06" db="EMBL/GenBank/DDBJ databases">
        <authorList>
            <person name="Kim H.J."/>
            <person name="Triplett B.A."/>
        </authorList>
    </citation>
    <scope>NUCLEOTIDE SEQUENCE [LARGE SCALE GENOMIC DNA]</scope>
    <source>
        <strain evidence="3 4">DSM 43151</strain>
    </source>
</reference>
<keyword evidence="4" id="KW-1185">Reference proteome</keyword>
<protein>
    <submittedName>
        <fullName evidence="3">Uncharacterized protein</fullName>
    </submittedName>
</protein>
<feature type="region of interest" description="Disordered" evidence="1">
    <location>
        <begin position="276"/>
        <end position="303"/>
    </location>
</feature>
<evidence type="ECO:0000256" key="2">
    <source>
        <dbReference type="SAM" id="SignalP"/>
    </source>
</evidence>
<sequence>MSQTPLIGCRTAIVALVAGLAAGALAIPVAETAAGTAQAAHATAFGTRVAHIGPSNAEPVKAVAVKCPEGTWPYAAGGAVNYEQAGNGGAALTAIVPSVEAGAVLVTATAPQGLTANWSLVAFAVCSSNMQPVLVVGKGIGTARAACPSDQGLVGVGFHVAGDPAISHLAGVDINPHVTAVEVTASGPGGVEAEVTALAVCRLGVVSSQLEHASNDGAGWPKFVSRQDDNEDLRPWATGAKVTGPAEATLDAIVPAGEGGVSWARGTLFGGYAPPAAFASEDEDDNDGDGSLTLETGLIGTFH</sequence>
<evidence type="ECO:0000313" key="3">
    <source>
        <dbReference type="EMBL" id="SNT10981.1"/>
    </source>
</evidence>
<evidence type="ECO:0000313" key="4">
    <source>
        <dbReference type="Proteomes" id="UP000198415"/>
    </source>
</evidence>
<dbReference type="AlphaFoldDB" id="A0A239JYT5"/>
<feature type="chain" id="PRO_5039598149" evidence="2">
    <location>
        <begin position="27"/>
        <end position="303"/>
    </location>
</feature>
<name>A0A239JYT5_9ACTN</name>
<gene>
    <name evidence="3" type="ORF">SAMN06264365_14016</name>
</gene>
<feature type="signal peptide" evidence="2">
    <location>
        <begin position="1"/>
        <end position="26"/>
    </location>
</feature>
<evidence type="ECO:0000256" key="1">
    <source>
        <dbReference type="SAM" id="MobiDB-lite"/>
    </source>
</evidence>
<keyword evidence="2" id="KW-0732">Signal</keyword>
<organism evidence="3 4">
    <name type="scientific">Actinoplanes regularis</name>
    <dbReference type="NCBI Taxonomy" id="52697"/>
    <lineage>
        <taxon>Bacteria</taxon>
        <taxon>Bacillati</taxon>
        <taxon>Actinomycetota</taxon>
        <taxon>Actinomycetes</taxon>
        <taxon>Micromonosporales</taxon>
        <taxon>Micromonosporaceae</taxon>
        <taxon>Actinoplanes</taxon>
    </lineage>
</organism>
<dbReference type="EMBL" id="FZNR01000040">
    <property type="protein sequence ID" value="SNT10981.1"/>
    <property type="molecule type" value="Genomic_DNA"/>
</dbReference>
<accession>A0A239JYT5</accession>
<dbReference type="OrthoDB" id="3382074at2"/>
<proteinExistence type="predicted"/>
<dbReference type="Proteomes" id="UP000198415">
    <property type="component" value="Unassembled WGS sequence"/>
</dbReference>